<evidence type="ECO:0000313" key="1">
    <source>
        <dbReference type="EMBL" id="PTQ61387.1"/>
    </source>
</evidence>
<dbReference type="GO" id="GO:0004521">
    <property type="term" value="F:RNA endonuclease activity"/>
    <property type="evidence" value="ECO:0007669"/>
    <property type="project" value="TreeGrafter"/>
</dbReference>
<gene>
    <name evidence="1" type="ORF">C8J26_1721</name>
    <name evidence="2" type="ORF">SPHINGO391_470429</name>
</gene>
<reference evidence="1 3" key="1">
    <citation type="submission" date="2018-04" db="EMBL/GenBank/DDBJ databases">
        <title>Genomic Encyclopedia of Type Strains, Phase III (KMG-III): the genomes of soil and plant-associated and newly described type strains.</title>
        <authorList>
            <person name="Whitman W."/>
        </authorList>
    </citation>
    <scope>NUCLEOTIDE SEQUENCE [LARGE SCALE GENOMIC DNA]</scope>
    <source>
        <strain evidence="1 3">MA101b</strain>
    </source>
</reference>
<evidence type="ECO:0000313" key="3">
    <source>
        <dbReference type="Proteomes" id="UP000244189"/>
    </source>
</evidence>
<dbReference type="GO" id="GO:0003677">
    <property type="term" value="F:DNA binding"/>
    <property type="evidence" value="ECO:0007669"/>
    <property type="project" value="InterPro"/>
</dbReference>
<dbReference type="InterPro" id="IPR003477">
    <property type="entry name" value="PemK-like"/>
</dbReference>
<reference evidence="2 4" key="2">
    <citation type="submission" date="2019-09" db="EMBL/GenBank/DDBJ databases">
        <authorList>
            <person name="Dittami M. S."/>
        </authorList>
    </citation>
    <scope>NUCLEOTIDE SEQUENCE [LARGE SCALE GENOMIC DNA]</scope>
    <source>
        <strain evidence="2">SPHINGO391</strain>
    </source>
</reference>
<accession>A0A2T5GPZ3</accession>
<evidence type="ECO:0000313" key="2">
    <source>
        <dbReference type="EMBL" id="VVT22956.1"/>
    </source>
</evidence>
<dbReference type="GO" id="GO:0006402">
    <property type="term" value="P:mRNA catabolic process"/>
    <property type="evidence" value="ECO:0007669"/>
    <property type="project" value="TreeGrafter"/>
</dbReference>
<name>A0A2T5GPZ3_9SPHN</name>
<sequence>MKIVRGMIVVGVGKGDVSGKPRPFLVVQSDVFADHATISLCPLTSVISGTNLFRVSLEASAETGLVRDSEIQVDKLDTLGREHITQIIGTIPITTMTRVDDALRRWLEL</sequence>
<dbReference type="GO" id="GO:0016075">
    <property type="term" value="P:rRNA catabolic process"/>
    <property type="evidence" value="ECO:0007669"/>
    <property type="project" value="TreeGrafter"/>
</dbReference>
<proteinExistence type="predicted"/>
<dbReference type="SUPFAM" id="SSF50118">
    <property type="entry name" value="Cell growth inhibitor/plasmid maintenance toxic component"/>
    <property type="match status" value="1"/>
</dbReference>
<protein>
    <submittedName>
        <fullName evidence="1">mRNA interferase MazF</fullName>
    </submittedName>
</protein>
<dbReference type="Proteomes" id="UP000326857">
    <property type="component" value="Unassembled WGS sequence"/>
</dbReference>
<evidence type="ECO:0000313" key="4">
    <source>
        <dbReference type="Proteomes" id="UP000326857"/>
    </source>
</evidence>
<dbReference type="InterPro" id="IPR011067">
    <property type="entry name" value="Plasmid_toxin/cell-grow_inhib"/>
</dbReference>
<dbReference type="EMBL" id="QAOG01000002">
    <property type="protein sequence ID" value="PTQ61387.1"/>
    <property type="molecule type" value="Genomic_DNA"/>
</dbReference>
<dbReference type="Proteomes" id="UP000244189">
    <property type="component" value="Unassembled WGS sequence"/>
</dbReference>
<dbReference type="EMBL" id="CABVLI010000042">
    <property type="protein sequence ID" value="VVT22956.1"/>
    <property type="molecule type" value="Genomic_DNA"/>
</dbReference>
<organism evidence="1 3">
    <name type="scientific">Sphingomonas aurantiaca</name>
    <dbReference type="NCBI Taxonomy" id="185949"/>
    <lineage>
        <taxon>Bacteria</taxon>
        <taxon>Pseudomonadati</taxon>
        <taxon>Pseudomonadota</taxon>
        <taxon>Alphaproteobacteria</taxon>
        <taxon>Sphingomonadales</taxon>
        <taxon>Sphingomonadaceae</taxon>
        <taxon>Sphingomonas</taxon>
    </lineage>
</organism>
<keyword evidence="3" id="KW-1185">Reference proteome</keyword>
<dbReference type="Pfam" id="PF02452">
    <property type="entry name" value="PemK_toxin"/>
    <property type="match status" value="1"/>
</dbReference>
<accession>A0A5E7ZW91</accession>
<dbReference type="RefSeq" id="WP_056418053.1">
    <property type="nucleotide sequence ID" value="NZ_JAPZPS010000004.1"/>
</dbReference>
<dbReference type="AlphaFoldDB" id="A0A2T5GPZ3"/>
<dbReference type="PANTHER" id="PTHR33988">
    <property type="entry name" value="ENDORIBONUCLEASE MAZF-RELATED"/>
    <property type="match status" value="1"/>
</dbReference>
<dbReference type="Gene3D" id="2.30.30.110">
    <property type="match status" value="1"/>
</dbReference>